<dbReference type="EMBL" id="WNYA01093060">
    <property type="protein sequence ID" value="KAG8534725.1"/>
    <property type="molecule type" value="Genomic_DNA"/>
</dbReference>
<accession>A0AAV6YIB7</accession>
<sequence>MKNYLQAFPLKHPRRLSLRISRNMHFLAETKFFLFSFITVIRRSPNGNWNHSLRGSLILWVSFHEIFSSLLNSQQKGRILI</sequence>
<evidence type="ECO:0000313" key="2">
    <source>
        <dbReference type="Proteomes" id="UP000824782"/>
    </source>
</evidence>
<reference evidence="1" key="1">
    <citation type="thesis" date="2020" institute="ProQuest LLC" country="789 East Eisenhower Parkway, Ann Arbor, MI, USA">
        <title>Comparative Genomics and Chromosome Evolution.</title>
        <authorList>
            <person name="Mudd A.B."/>
        </authorList>
    </citation>
    <scope>NUCLEOTIDE SEQUENCE</scope>
    <source>
        <strain evidence="1">237g6f4</strain>
        <tissue evidence="1">Blood</tissue>
    </source>
</reference>
<proteinExistence type="predicted"/>
<dbReference type="Proteomes" id="UP000824782">
    <property type="component" value="Unassembled WGS sequence"/>
</dbReference>
<keyword evidence="2" id="KW-1185">Reference proteome</keyword>
<gene>
    <name evidence="1" type="ORF">GDO81_018720</name>
</gene>
<evidence type="ECO:0000313" key="1">
    <source>
        <dbReference type="EMBL" id="KAG8534725.1"/>
    </source>
</evidence>
<organism evidence="1 2">
    <name type="scientific">Engystomops pustulosus</name>
    <name type="common">Tungara frog</name>
    <name type="synonym">Physalaemus pustulosus</name>
    <dbReference type="NCBI Taxonomy" id="76066"/>
    <lineage>
        <taxon>Eukaryota</taxon>
        <taxon>Metazoa</taxon>
        <taxon>Chordata</taxon>
        <taxon>Craniata</taxon>
        <taxon>Vertebrata</taxon>
        <taxon>Euteleostomi</taxon>
        <taxon>Amphibia</taxon>
        <taxon>Batrachia</taxon>
        <taxon>Anura</taxon>
        <taxon>Neobatrachia</taxon>
        <taxon>Hyloidea</taxon>
        <taxon>Leptodactylidae</taxon>
        <taxon>Leiuperinae</taxon>
        <taxon>Engystomops</taxon>
    </lineage>
</organism>
<dbReference type="AlphaFoldDB" id="A0AAV6YIB7"/>
<name>A0AAV6YIB7_ENGPU</name>
<protein>
    <submittedName>
        <fullName evidence="1">Uncharacterized protein</fullName>
    </submittedName>
</protein>
<comment type="caution">
    <text evidence="1">The sequence shown here is derived from an EMBL/GenBank/DDBJ whole genome shotgun (WGS) entry which is preliminary data.</text>
</comment>